<protein>
    <recommendedName>
        <fullName evidence="3">RiboL-PSP-HEPN domain-containing protein</fullName>
    </recommendedName>
</protein>
<organism evidence="1 2">
    <name type="scientific">Epilithonimonas pallida</name>
    <dbReference type="NCBI Taxonomy" id="373671"/>
    <lineage>
        <taxon>Bacteria</taxon>
        <taxon>Pseudomonadati</taxon>
        <taxon>Bacteroidota</taxon>
        <taxon>Flavobacteriia</taxon>
        <taxon>Flavobacteriales</taxon>
        <taxon>Weeksellaceae</taxon>
        <taxon>Chryseobacterium group</taxon>
        <taxon>Epilithonimonas</taxon>
    </lineage>
</organism>
<gene>
    <name evidence="1" type="ORF">SAMN05421679_11111</name>
</gene>
<dbReference type="EMBL" id="FXUO01000011">
    <property type="protein sequence ID" value="SMP97007.1"/>
    <property type="molecule type" value="Genomic_DNA"/>
</dbReference>
<reference evidence="1 2" key="1">
    <citation type="submission" date="2017-05" db="EMBL/GenBank/DDBJ databases">
        <authorList>
            <person name="Varghese N."/>
            <person name="Submissions S."/>
        </authorList>
    </citation>
    <scope>NUCLEOTIDE SEQUENCE [LARGE SCALE GENOMIC DNA]</scope>
    <source>
        <strain evidence="1 2">DSM 18015</strain>
    </source>
</reference>
<name>A0ABY1R8T2_9FLAO</name>
<evidence type="ECO:0008006" key="3">
    <source>
        <dbReference type="Google" id="ProtNLM"/>
    </source>
</evidence>
<keyword evidence="2" id="KW-1185">Reference proteome</keyword>
<evidence type="ECO:0000313" key="2">
    <source>
        <dbReference type="Proteomes" id="UP001158050"/>
    </source>
</evidence>
<accession>A0ABY1R8T2</accession>
<dbReference type="Proteomes" id="UP001158050">
    <property type="component" value="Unassembled WGS sequence"/>
</dbReference>
<dbReference type="RefSeq" id="WP_283418024.1">
    <property type="nucleotide sequence ID" value="NZ_FXUO01000011.1"/>
</dbReference>
<sequence>MKRDIINEIKEIKSRNNDIYEEFYLKINRIEKIIEDSQKLNDDFIQAEILRYSVINIVACSEALSRSLVKELIDNNESCFTNIKKINQFNNFKIDITILTAFQTKTITIGDLVAHALSYNNFEDITSNINNLRDSDIIEELKKFQRKYLYERFNEVLNIFKNNPNAIIKSVKEIFKLRHILCHEYANNIHIDYSETIYNLENFKIFLECCFVSVTEYLQPNYPETQFEINQNAKNNFEKIEKEFLELLEKITNSFVSLDGNEYIDKSFFLKSINDWKNYAEYFASSMSVKFIGGSMYDLIYYSNMEEVYKSKIELLKKSFTL</sequence>
<comment type="caution">
    <text evidence="1">The sequence shown here is derived from an EMBL/GenBank/DDBJ whole genome shotgun (WGS) entry which is preliminary data.</text>
</comment>
<evidence type="ECO:0000313" key="1">
    <source>
        <dbReference type="EMBL" id="SMP97007.1"/>
    </source>
</evidence>
<proteinExistence type="predicted"/>